<comment type="caution">
    <text evidence="7">The sequence shown here is derived from an EMBL/GenBank/DDBJ whole genome shotgun (WGS) entry which is preliminary data.</text>
</comment>
<evidence type="ECO:0000256" key="1">
    <source>
        <dbReference type="ARBA" id="ARBA00022475"/>
    </source>
</evidence>
<comment type="similarity">
    <text evidence="5">Belongs to the UPF0182 family.</text>
</comment>
<dbReference type="GO" id="GO:0005886">
    <property type="term" value="C:plasma membrane"/>
    <property type="evidence" value="ECO:0007669"/>
    <property type="project" value="UniProtKB-SubCell"/>
</dbReference>
<dbReference type="RefSeq" id="WP_184076512.1">
    <property type="nucleotide sequence ID" value="NZ_JACHDS010000001.1"/>
</dbReference>
<evidence type="ECO:0000256" key="6">
    <source>
        <dbReference type="SAM" id="MobiDB-lite"/>
    </source>
</evidence>
<accession>A0A7X0D7P7</accession>
<keyword evidence="2 5" id="KW-0812">Transmembrane</keyword>
<keyword evidence="8" id="KW-1185">Reference proteome</keyword>
<sequence>MPRRSRLLAPVAAVVVVIIAGLLLSVNFVTDYKWFSAVGFTSVFVTELQTRVLLFLGAGLVMTLIVGASMYFAYRTRPLSRPVSLEQQGLDRYRMTIDPHRKLFFWGIAGGLGLLAGASASSDWNIYLQFANSTPFGVNDPEFGMDVSFFAFTYPFVRVVLGYLFAAVVLAFIAAVVVHYLYGGVRLQTQGQRATPAARVHLSVLLGVFVLLQAASYWLDQYGLVFSDSGYTFGASYTDVNAVLYAKIILTLIALVCAVLFFANIYFKNAMVPMVSLGLLVLSAVLVGGVYPAIVQQFTVKPNEQRLESPYITRNIEATRDAYGLVDAEVDSYDAQTELTASQLAEEAATIPSVRLVDPAVVSQTFQQMQQVRGFYQFPEVLDVDRYENEDGQLVDTIIAARELDGPPEGQDNWLTRHLVYTHGFGIVAAAGNKIDRQGRPVFTEYNIPPTGELSDVTGEYEPRIYYGMEGADYVIVNAEPEYDFPLGGGPEDVPTTEDAGTPEDVPGADAEGGQEGQEGQDGNEADDARAPADADTDTDAQDTPDAPGADGTEAGQNGEGAQDGTGDTGQATNRYDGEGGVLLSSYFDRILYALKYSEPDILLNNAITDQSRIMYERDPADRVKKVAPFLTVDSRPYPAIVDGRVQWIVDAYTTSNGYPYSTRIDLAQATEDTFSDGISNALPGNQVNYIRNSVKATVDAYDGTVKLYGWDEDDPVLQTWSKAFPGIITEKDEISEELNSHLRYPDDIFKVQREILKRYHITDADAFYGGQDFWNVPEDPTKKGDSPEPPYRQTLKYPGDEEATFSLTSTFVPRGRENLAAFLAVDSNPKSDNYGKLRMLRLPQDTVIMGPGQVQAQFGADDAIRDELLPLQQSEQSRIIHGNLLTLPFADGLLYVEPLYVQSEGSQTAYPLLQKVMVGFGEKVAIGNNLQEALNNLFEEGDGPLETGEAAPDAEADAGRDDDATTGGDVAQALADAQKAYEDGQEALRDGDFAAYGEANDRLADALERLENAAGEGDD</sequence>
<evidence type="ECO:0000313" key="8">
    <source>
        <dbReference type="Proteomes" id="UP000546642"/>
    </source>
</evidence>
<feature type="transmembrane region" description="Helical" evidence="5">
    <location>
        <begin position="160"/>
        <end position="182"/>
    </location>
</feature>
<protein>
    <recommendedName>
        <fullName evidence="5">UPF0182 protein HNR23_003299</fullName>
    </recommendedName>
</protein>
<feature type="transmembrane region" description="Helical" evidence="5">
    <location>
        <begin position="202"/>
        <end position="219"/>
    </location>
</feature>
<comment type="subcellular location">
    <subcellularLocation>
        <location evidence="5">Cell membrane</location>
        <topology evidence="5">Multi-pass membrane protein</topology>
    </subcellularLocation>
</comment>
<proteinExistence type="inferred from homology"/>
<evidence type="ECO:0000256" key="4">
    <source>
        <dbReference type="ARBA" id="ARBA00023136"/>
    </source>
</evidence>
<dbReference type="InterPro" id="IPR005372">
    <property type="entry name" value="UPF0182"/>
</dbReference>
<feature type="transmembrane region" description="Helical" evidence="5">
    <location>
        <begin position="244"/>
        <end position="267"/>
    </location>
</feature>
<dbReference type="PANTHER" id="PTHR39344:SF1">
    <property type="entry name" value="UPF0182 PROTEIN SLL1060"/>
    <property type="match status" value="1"/>
</dbReference>
<evidence type="ECO:0000256" key="2">
    <source>
        <dbReference type="ARBA" id="ARBA00022692"/>
    </source>
</evidence>
<feature type="transmembrane region" description="Helical" evidence="5">
    <location>
        <begin position="7"/>
        <end position="30"/>
    </location>
</feature>
<reference evidence="7 8" key="1">
    <citation type="submission" date="2020-08" db="EMBL/GenBank/DDBJ databases">
        <title>Sequencing the genomes of 1000 actinobacteria strains.</title>
        <authorList>
            <person name="Klenk H.-P."/>
        </authorList>
    </citation>
    <scope>NUCLEOTIDE SEQUENCE [LARGE SCALE GENOMIC DNA]</scope>
    <source>
        <strain evidence="7 8">DSM 46659</strain>
    </source>
</reference>
<dbReference type="PANTHER" id="PTHR39344">
    <property type="entry name" value="UPF0182 PROTEIN SLL1060"/>
    <property type="match status" value="1"/>
</dbReference>
<feature type="compositionally biased region" description="Gly residues" evidence="6">
    <location>
        <begin position="558"/>
        <end position="568"/>
    </location>
</feature>
<dbReference type="GO" id="GO:0005576">
    <property type="term" value="C:extracellular region"/>
    <property type="evidence" value="ECO:0007669"/>
    <property type="project" value="TreeGrafter"/>
</dbReference>
<dbReference type="EMBL" id="JACHDS010000001">
    <property type="protein sequence ID" value="MBB6173239.1"/>
    <property type="molecule type" value="Genomic_DNA"/>
</dbReference>
<keyword evidence="3 5" id="KW-1133">Transmembrane helix</keyword>
<dbReference type="HAMAP" id="MF_01600">
    <property type="entry name" value="UPF0182"/>
    <property type="match status" value="1"/>
</dbReference>
<gene>
    <name evidence="7" type="ORF">HNR23_003299</name>
</gene>
<feature type="region of interest" description="Disordered" evidence="6">
    <location>
        <begin position="483"/>
        <end position="574"/>
    </location>
</feature>
<evidence type="ECO:0000256" key="5">
    <source>
        <dbReference type="HAMAP-Rule" id="MF_01600"/>
    </source>
</evidence>
<feature type="transmembrane region" description="Helical" evidence="5">
    <location>
        <begin position="50"/>
        <end position="74"/>
    </location>
</feature>
<organism evidence="7 8">
    <name type="scientific">Nocardiopsis mwathae</name>
    <dbReference type="NCBI Taxonomy" id="1472723"/>
    <lineage>
        <taxon>Bacteria</taxon>
        <taxon>Bacillati</taxon>
        <taxon>Actinomycetota</taxon>
        <taxon>Actinomycetes</taxon>
        <taxon>Streptosporangiales</taxon>
        <taxon>Nocardiopsidaceae</taxon>
        <taxon>Nocardiopsis</taxon>
    </lineage>
</organism>
<dbReference type="Pfam" id="PF03699">
    <property type="entry name" value="UPF0182"/>
    <property type="match status" value="2"/>
</dbReference>
<feature type="region of interest" description="Disordered" evidence="6">
    <location>
        <begin position="940"/>
        <end position="968"/>
    </location>
</feature>
<keyword evidence="1 5" id="KW-1003">Cell membrane</keyword>
<evidence type="ECO:0000313" key="7">
    <source>
        <dbReference type="EMBL" id="MBB6173239.1"/>
    </source>
</evidence>
<dbReference type="AlphaFoldDB" id="A0A7X0D7P7"/>
<feature type="transmembrane region" description="Helical" evidence="5">
    <location>
        <begin position="103"/>
        <end position="120"/>
    </location>
</feature>
<dbReference type="Proteomes" id="UP000546642">
    <property type="component" value="Unassembled WGS sequence"/>
</dbReference>
<feature type="transmembrane region" description="Helical" evidence="5">
    <location>
        <begin position="274"/>
        <end position="294"/>
    </location>
</feature>
<keyword evidence="4 5" id="KW-0472">Membrane</keyword>
<evidence type="ECO:0000256" key="3">
    <source>
        <dbReference type="ARBA" id="ARBA00022989"/>
    </source>
</evidence>
<name>A0A7X0D7P7_9ACTN</name>